<dbReference type="Proteomes" id="UP000019222">
    <property type="component" value="Chromosome"/>
</dbReference>
<dbReference type="STRING" id="1224164.B843_06530"/>
<evidence type="ECO:0000256" key="5">
    <source>
        <dbReference type="ARBA" id="ARBA00022741"/>
    </source>
</evidence>
<evidence type="ECO:0000313" key="11">
    <source>
        <dbReference type="EMBL" id="AHI22691.1"/>
    </source>
</evidence>
<dbReference type="KEGG" id="cvt:B843_06530"/>
<dbReference type="PANTHER" id="PTHR43442:SF3">
    <property type="entry name" value="GLUCONOKINASE-RELATED"/>
    <property type="match status" value="1"/>
</dbReference>
<evidence type="ECO:0000256" key="2">
    <source>
        <dbReference type="ARBA" id="ARBA00008420"/>
    </source>
</evidence>
<dbReference type="FunFam" id="3.40.50.300:FF:000522">
    <property type="entry name" value="Gluconokinase"/>
    <property type="match status" value="1"/>
</dbReference>
<evidence type="ECO:0000256" key="4">
    <source>
        <dbReference type="ARBA" id="ARBA00022679"/>
    </source>
</evidence>
<sequence>MINEEPQTEYPLQVVLMGVSGCGKTTVAGLLSERLGWEVAEADDFHPRVNIEKMESGHPLTDEDRWPWLRRLRDWMHDHEESTIVTCSALKRSYRDVLRESNPHVVFFHLDGDREVLESRLRTRSGHFFPVHLLDSQLDTLEPLELDEQGFVLDISKEPQELVDSIISAIVREDEGYARLTYETQGE</sequence>
<dbReference type="AlphaFoldDB" id="W5Y0B6"/>
<dbReference type="Pfam" id="PF13671">
    <property type="entry name" value="AAA_33"/>
    <property type="match status" value="1"/>
</dbReference>
<evidence type="ECO:0000256" key="7">
    <source>
        <dbReference type="ARBA" id="ARBA00022840"/>
    </source>
</evidence>
<comment type="catalytic activity">
    <reaction evidence="9 10">
        <text>D-gluconate + ATP = 6-phospho-D-gluconate + ADP + H(+)</text>
        <dbReference type="Rhea" id="RHEA:19433"/>
        <dbReference type="ChEBI" id="CHEBI:15378"/>
        <dbReference type="ChEBI" id="CHEBI:18391"/>
        <dbReference type="ChEBI" id="CHEBI:30616"/>
        <dbReference type="ChEBI" id="CHEBI:58759"/>
        <dbReference type="ChEBI" id="CHEBI:456216"/>
        <dbReference type="EC" id="2.7.1.12"/>
    </reaction>
</comment>
<gene>
    <name evidence="11" type="ORF">B843_06530</name>
</gene>
<evidence type="ECO:0000256" key="8">
    <source>
        <dbReference type="ARBA" id="ARBA00023064"/>
    </source>
</evidence>
<reference evidence="11 12" key="1">
    <citation type="submission" date="2013-02" db="EMBL/GenBank/DDBJ databases">
        <title>The complete genome sequence of Corynebacterium vitaeruminis DSM 20294.</title>
        <authorList>
            <person name="Ruckert C."/>
            <person name="Albersmeier A."/>
            <person name="Kalinowski J."/>
        </authorList>
    </citation>
    <scope>NUCLEOTIDE SEQUENCE [LARGE SCALE GENOMIC DNA]</scope>
    <source>
        <strain evidence="12">ATCC 10234</strain>
    </source>
</reference>
<evidence type="ECO:0000256" key="6">
    <source>
        <dbReference type="ARBA" id="ARBA00022777"/>
    </source>
</evidence>
<dbReference type="EMBL" id="CP004353">
    <property type="protein sequence ID" value="AHI22691.1"/>
    <property type="molecule type" value="Genomic_DNA"/>
</dbReference>
<dbReference type="GO" id="GO:0046316">
    <property type="term" value="F:gluconokinase activity"/>
    <property type="evidence" value="ECO:0007669"/>
    <property type="project" value="UniProtKB-EC"/>
</dbReference>
<dbReference type="NCBIfam" id="TIGR01313">
    <property type="entry name" value="therm_gnt_kin"/>
    <property type="match status" value="1"/>
</dbReference>
<comment type="similarity">
    <text evidence="2 10">Belongs to the gluconokinase GntK/GntV family.</text>
</comment>
<comment type="pathway">
    <text evidence="1">Carbohydrate acid metabolism.</text>
</comment>
<proteinExistence type="inferred from homology"/>
<dbReference type="GO" id="GO:0019521">
    <property type="term" value="P:D-gluconate metabolic process"/>
    <property type="evidence" value="ECO:0007669"/>
    <property type="project" value="UniProtKB-KW"/>
</dbReference>
<evidence type="ECO:0000313" key="12">
    <source>
        <dbReference type="Proteomes" id="UP000019222"/>
    </source>
</evidence>
<dbReference type="eggNOG" id="COG3265">
    <property type="taxonomic scope" value="Bacteria"/>
</dbReference>
<dbReference type="CDD" id="cd02021">
    <property type="entry name" value="GntK"/>
    <property type="match status" value="1"/>
</dbReference>
<accession>W5Y0B6</accession>
<organism evidence="11 12">
    <name type="scientific">Corynebacterium vitaeruminis DSM 20294</name>
    <dbReference type="NCBI Taxonomy" id="1224164"/>
    <lineage>
        <taxon>Bacteria</taxon>
        <taxon>Bacillati</taxon>
        <taxon>Actinomycetota</taxon>
        <taxon>Actinomycetes</taxon>
        <taxon>Mycobacteriales</taxon>
        <taxon>Corynebacteriaceae</taxon>
        <taxon>Corynebacterium</taxon>
    </lineage>
</organism>
<dbReference type="PANTHER" id="PTHR43442">
    <property type="entry name" value="GLUCONOKINASE-RELATED"/>
    <property type="match status" value="1"/>
</dbReference>
<name>W5Y0B6_9CORY</name>
<keyword evidence="6 10" id="KW-0418">Kinase</keyword>
<keyword evidence="8" id="KW-0311">Gluconate utilization</keyword>
<evidence type="ECO:0000256" key="3">
    <source>
        <dbReference type="ARBA" id="ARBA00012054"/>
    </source>
</evidence>
<dbReference type="RefSeq" id="WP_051483467.1">
    <property type="nucleotide sequence ID" value="NZ_CP004353.1"/>
</dbReference>
<dbReference type="InterPro" id="IPR027417">
    <property type="entry name" value="P-loop_NTPase"/>
</dbReference>
<dbReference type="InterPro" id="IPR006001">
    <property type="entry name" value="Therm_gnt_kin"/>
</dbReference>
<evidence type="ECO:0000256" key="9">
    <source>
        <dbReference type="ARBA" id="ARBA00048090"/>
    </source>
</evidence>
<dbReference type="HOGENOM" id="CLU_077168_4_1_11"/>
<dbReference type="GO" id="GO:0005524">
    <property type="term" value="F:ATP binding"/>
    <property type="evidence" value="ECO:0007669"/>
    <property type="project" value="UniProtKB-KW"/>
</dbReference>
<evidence type="ECO:0000256" key="10">
    <source>
        <dbReference type="RuleBase" id="RU363066"/>
    </source>
</evidence>
<dbReference type="SUPFAM" id="SSF52540">
    <property type="entry name" value="P-loop containing nucleoside triphosphate hydrolases"/>
    <property type="match status" value="1"/>
</dbReference>
<evidence type="ECO:0000256" key="1">
    <source>
        <dbReference type="ARBA" id="ARBA00004761"/>
    </source>
</evidence>
<keyword evidence="4 10" id="KW-0808">Transferase</keyword>
<keyword evidence="5 10" id="KW-0547">Nucleotide-binding</keyword>
<dbReference type="EC" id="2.7.1.12" evidence="3 10"/>
<keyword evidence="7 10" id="KW-0067">ATP-binding</keyword>
<dbReference type="Gene3D" id="3.40.50.300">
    <property type="entry name" value="P-loop containing nucleotide triphosphate hydrolases"/>
    <property type="match status" value="1"/>
</dbReference>
<protein>
    <recommendedName>
        <fullName evidence="3 10">Gluconokinase</fullName>
        <ecNumber evidence="3 10">2.7.1.12</ecNumber>
    </recommendedName>
</protein>
<dbReference type="GO" id="GO:0005737">
    <property type="term" value="C:cytoplasm"/>
    <property type="evidence" value="ECO:0007669"/>
    <property type="project" value="TreeGrafter"/>
</dbReference>
<dbReference type="PATRIC" id="fig|1224164.3.peg.1309"/>
<keyword evidence="12" id="KW-1185">Reference proteome</keyword>